<evidence type="ECO:0000259" key="6">
    <source>
        <dbReference type="PROSITE" id="PS50111"/>
    </source>
</evidence>
<evidence type="ECO:0000256" key="2">
    <source>
        <dbReference type="ARBA" id="ARBA00029447"/>
    </source>
</evidence>
<dbReference type="EMBL" id="NXNG01000001">
    <property type="protein sequence ID" value="PWT28329.1"/>
    <property type="molecule type" value="Genomic_DNA"/>
</dbReference>
<keyword evidence="4" id="KW-0175">Coiled coil</keyword>
<dbReference type="GO" id="GO:0006935">
    <property type="term" value="P:chemotaxis"/>
    <property type="evidence" value="ECO:0007669"/>
    <property type="project" value="UniProtKB-KW"/>
</dbReference>
<dbReference type="RefSeq" id="WP_110073529.1">
    <property type="nucleotide sequence ID" value="NZ_CM009896.1"/>
</dbReference>
<keyword evidence="5" id="KW-0812">Transmembrane</keyword>
<dbReference type="SMART" id="SM00283">
    <property type="entry name" value="MA"/>
    <property type="match status" value="1"/>
</dbReference>
<dbReference type="AlphaFoldDB" id="A0A317G4L2"/>
<dbReference type="GO" id="GO:0007165">
    <property type="term" value="P:signal transduction"/>
    <property type="evidence" value="ECO:0007669"/>
    <property type="project" value="UniProtKB-KW"/>
</dbReference>
<accession>A0A317G4L2</accession>
<dbReference type="PANTHER" id="PTHR43531:SF11">
    <property type="entry name" value="METHYL-ACCEPTING CHEMOTAXIS PROTEIN 3"/>
    <property type="match status" value="1"/>
</dbReference>
<comment type="caution">
    <text evidence="8">The sequence shown here is derived from an EMBL/GenBank/DDBJ whole genome shotgun (WGS) entry which is preliminary data.</text>
</comment>
<sequence length="585" mass="63205">MNKKSKVNVLSSIMFLIAAGNVAILLAFIVVMSMVISSMTTSTNTSVDMFGQMMNITTEEAKLKSDVMSLFDQATGYVAAEAVETQTALLPQIEQVKKDISEDISSLRSEFAALDDESATTKMDEIEAQYGRLVKFVESSMERKDAGDQASAYTILFDKAEIQKVAIFHSTKVLDQAISDSSNNTINVMNKLLSRGKVTSYIGIFVIIAVIIVSFLLSYINVVKKIRSIRSEVNGIIDGIESGNGDLTARINTKTKSELSYITSGINNFIETLQLIMKDVKDGSVVLASSSAEVSSQLHMVDDNVTNTSAALEELSASMETVSGNVNSINDSVEDVKSAAQQIADEATEGTKTANAIKAEADELKEQVFKKKSEASEQVERLSETLRESVHESEKVGKINELTNVILDIAGQTNLLALNASIEAARAGEAGKGFAVVATEISSLAENSRNTAANIQEISGEVTNAVNDLAKNAQAMLDYINGQVISDYDEFVATGEKYEHTADIMEEMLGNFNNRAENLNGIMTEMVDSVQMISTSVLESSQAISQSATSSQEIVGGIRKISEAIDKNTEVTEQLNETTQKFTSL</sequence>
<keyword evidence="5" id="KW-1133">Transmembrane helix</keyword>
<keyword evidence="1" id="KW-0145">Chemotaxis</keyword>
<proteinExistence type="inferred from homology"/>
<dbReference type="Gene3D" id="1.10.287.950">
    <property type="entry name" value="Methyl-accepting chemotaxis protein"/>
    <property type="match status" value="1"/>
</dbReference>
<dbReference type="GO" id="GO:0004888">
    <property type="term" value="F:transmembrane signaling receptor activity"/>
    <property type="evidence" value="ECO:0007669"/>
    <property type="project" value="TreeGrafter"/>
</dbReference>
<evidence type="ECO:0000256" key="5">
    <source>
        <dbReference type="SAM" id="Phobius"/>
    </source>
</evidence>
<feature type="domain" description="Methyl-accepting transducer" evidence="6">
    <location>
        <begin position="283"/>
        <end position="562"/>
    </location>
</feature>
<feature type="domain" description="HAMP" evidence="7">
    <location>
        <begin position="243"/>
        <end position="278"/>
    </location>
</feature>
<evidence type="ECO:0000256" key="1">
    <source>
        <dbReference type="ARBA" id="ARBA00022500"/>
    </source>
</evidence>
<keyword evidence="5" id="KW-0472">Membrane</keyword>
<feature type="transmembrane region" description="Helical" evidence="5">
    <location>
        <begin position="198"/>
        <end position="220"/>
    </location>
</feature>
<keyword evidence="9" id="KW-1185">Reference proteome</keyword>
<name>A0A317G4L2_BUTFI</name>
<gene>
    <name evidence="8" type="ORF">CPT75_14960</name>
</gene>
<keyword evidence="3" id="KW-0807">Transducer</keyword>
<dbReference type="GO" id="GO:0005886">
    <property type="term" value="C:plasma membrane"/>
    <property type="evidence" value="ECO:0007669"/>
    <property type="project" value="TreeGrafter"/>
</dbReference>
<dbReference type="Pfam" id="PF00015">
    <property type="entry name" value="MCPsignal"/>
    <property type="match status" value="1"/>
</dbReference>
<evidence type="ECO:0000313" key="9">
    <source>
        <dbReference type="Proteomes" id="UP000245488"/>
    </source>
</evidence>
<organism evidence="8 9">
    <name type="scientific">Butyrivibrio fibrisolvens</name>
    <dbReference type="NCBI Taxonomy" id="831"/>
    <lineage>
        <taxon>Bacteria</taxon>
        <taxon>Bacillati</taxon>
        <taxon>Bacillota</taxon>
        <taxon>Clostridia</taxon>
        <taxon>Lachnospirales</taxon>
        <taxon>Lachnospiraceae</taxon>
        <taxon>Butyrivibrio</taxon>
    </lineage>
</organism>
<comment type="similarity">
    <text evidence="2">Belongs to the methyl-accepting chemotaxis (MCP) protein family.</text>
</comment>
<evidence type="ECO:0000313" key="8">
    <source>
        <dbReference type="EMBL" id="PWT28329.1"/>
    </source>
</evidence>
<dbReference type="InterPro" id="IPR004089">
    <property type="entry name" value="MCPsignal_dom"/>
</dbReference>
<dbReference type="PROSITE" id="PS50885">
    <property type="entry name" value="HAMP"/>
    <property type="match status" value="1"/>
</dbReference>
<protein>
    <recommendedName>
        <fullName evidence="10">Methyl-accepting chemotaxis protein</fullName>
    </recommendedName>
</protein>
<feature type="coiled-coil region" evidence="4">
    <location>
        <begin position="347"/>
        <end position="392"/>
    </location>
</feature>
<evidence type="ECO:0000256" key="3">
    <source>
        <dbReference type="PROSITE-ProRule" id="PRU00284"/>
    </source>
</evidence>
<feature type="transmembrane region" description="Helical" evidence="5">
    <location>
        <begin position="12"/>
        <end position="36"/>
    </location>
</feature>
<dbReference type="Proteomes" id="UP000245488">
    <property type="component" value="Chromosome"/>
</dbReference>
<evidence type="ECO:0000256" key="4">
    <source>
        <dbReference type="SAM" id="Coils"/>
    </source>
</evidence>
<evidence type="ECO:0000259" key="7">
    <source>
        <dbReference type="PROSITE" id="PS50885"/>
    </source>
</evidence>
<reference evidence="8 9" key="1">
    <citation type="submission" date="2017-09" db="EMBL/GenBank/DDBJ databases">
        <title>High-quality draft genome sequence of Butyrivibrio fibrisolvens INBov1, isolated from cow rumen.</title>
        <authorList>
            <person name="Rodriguez Hernaez J."/>
            <person name="Rivarola M."/>
            <person name="Paniego N."/>
            <person name="Cravero S."/>
            <person name="Ceron Cucchi M."/>
            <person name="Martinez M.C."/>
        </authorList>
    </citation>
    <scope>NUCLEOTIDE SEQUENCE [LARGE SCALE GENOMIC DNA]</scope>
    <source>
        <strain evidence="8 9">INBov1</strain>
    </source>
</reference>
<evidence type="ECO:0008006" key="10">
    <source>
        <dbReference type="Google" id="ProtNLM"/>
    </source>
</evidence>
<dbReference type="PROSITE" id="PS50111">
    <property type="entry name" value="CHEMOTAXIS_TRANSDUC_2"/>
    <property type="match status" value="1"/>
</dbReference>
<dbReference type="SUPFAM" id="SSF58104">
    <property type="entry name" value="Methyl-accepting chemotaxis protein (MCP) signaling domain"/>
    <property type="match status" value="1"/>
</dbReference>
<dbReference type="InterPro" id="IPR003660">
    <property type="entry name" value="HAMP_dom"/>
</dbReference>
<dbReference type="InterPro" id="IPR051310">
    <property type="entry name" value="MCP_chemotaxis"/>
</dbReference>
<dbReference type="PANTHER" id="PTHR43531">
    <property type="entry name" value="PROTEIN ICFG"/>
    <property type="match status" value="1"/>
</dbReference>